<evidence type="ECO:0000259" key="3">
    <source>
        <dbReference type="Pfam" id="PF20642"/>
    </source>
</evidence>
<reference evidence="4 5" key="1">
    <citation type="submission" date="2019-09" db="EMBL/GenBank/DDBJ databases">
        <title>Bird 10,000 Genomes (B10K) Project - Family phase.</title>
        <authorList>
            <person name="Zhang G."/>
        </authorList>
    </citation>
    <scope>NUCLEOTIDE SEQUENCE [LARGE SCALE GENOMIC DNA]</scope>
    <source>
        <strain evidence="4">B10K-DU-002-32</strain>
        <tissue evidence="4">Muscle</tissue>
    </source>
</reference>
<dbReference type="GO" id="GO:0001650">
    <property type="term" value="C:fibrillar center"/>
    <property type="evidence" value="ECO:0007669"/>
    <property type="project" value="TreeGrafter"/>
</dbReference>
<keyword evidence="5" id="KW-1185">Reference proteome</keyword>
<dbReference type="Pfam" id="PF20642">
    <property type="entry name" value="TAF1C_HB"/>
    <property type="match status" value="1"/>
</dbReference>
<sequence length="856" mass="94814">MEFPPALFSSYFGAGPPREEGGPAPVAGWGEHGQVLEGGPGRRQVQPAFVPRRGATGARWEAAEGAAVPVLLPSADCWIPSPSPQDIVYRSGLCKELQAGESGATLDFPRQLGHFFVDHPEDAFGSLGRLLHKNFYLGNSKLKRPARSSTIRMTALLEDIDRLEARRGCPRQHLASRLRWFSHLCRDWLFEVPLGLLADCLHEELLQQWSSLLFDDSLTGGALAWLPREDGGTPVGRLVHPGGQAMNHLYFQDVVLEELPRARGSPEQFELSGRVRQVAAAHFVGVRSDYHCGVWRVPGKTGAAPAPLQVIRTDVPASCLTVSPHLPGELSVCTESGTVYLWSVETGLQQLRHDPQTMFFRDHSPWRWSDFTAHPRVLSCADRTGLQCLDARAPKRCHFDLFKVGEEAGCQQGERVVLPMYLGRAHPSQYLVTTQFSVYVLDERLPLVPVLKWAHMMKAPPLFAQLVPGRPGRSHKVLLGASRTQELLLVQYRGKRSSSRGAAEPGLLCAHLPASLLLGSAAALWCLCSPGSFWGHLPTQLPHRHHLLQQRLAAPAAGLAATLQEDGLHKSMLIFQLSEAGDVFCQRLNHKAAQPPEPPLRDEATTAPGSSPLFEAPASSPQAAALRYRRWLRALSRVCREPPRHTWPPSLSQRRLFTRRDLEGPAGPSSLQRQMRQRLRQTMQEGGRIQRWEPLALQPPPLPQTLELAGGLDPLSARLTAAWAGDWEQWWEERSSFSVAQRQRALRERRRRQKRARGRRSLSASFTSPLPYQSELSELSDMGPSLRSPGCPSILSQKSSPPACSPPVHSPPASPAPDEALLSSQSLRCRGIPKERRKTLRDYLSVWAEGPPEPPE</sequence>
<feature type="non-terminal residue" evidence="4">
    <location>
        <position position="856"/>
    </location>
</feature>
<organism evidence="4 5">
    <name type="scientific">Phainopepla nitens</name>
    <name type="common">Phainopepla</name>
    <dbReference type="NCBI Taxonomy" id="161653"/>
    <lineage>
        <taxon>Eukaryota</taxon>
        <taxon>Metazoa</taxon>
        <taxon>Chordata</taxon>
        <taxon>Craniata</taxon>
        <taxon>Vertebrata</taxon>
        <taxon>Euteleostomi</taxon>
        <taxon>Archelosauria</taxon>
        <taxon>Archosauria</taxon>
        <taxon>Dinosauria</taxon>
        <taxon>Saurischia</taxon>
        <taxon>Theropoda</taxon>
        <taxon>Coelurosauria</taxon>
        <taxon>Aves</taxon>
        <taxon>Neognathae</taxon>
        <taxon>Neoaves</taxon>
        <taxon>Telluraves</taxon>
        <taxon>Australaves</taxon>
        <taxon>Passeriformes</taxon>
        <taxon>Bombycillidae</taxon>
        <taxon>Phainopepla</taxon>
    </lineage>
</organism>
<dbReference type="InterPro" id="IPR036322">
    <property type="entry name" value="WD40_repeat_dom_sf"/>
</dbReference>
<feature type="domain" description="TAF1C helical bundle" evidence="3">
    <location>
        <begin position="546"/>
        <end position="767"/>
    </location>
</feature>
<dbReference type="PANTHER" id="PTHR15319:SF1">
    <property type="entry name" value="TATA BOX-BINDING PROTEIN-ASSOCIATED FACTOR RNA POLYMERASE I SUBUNIT C"/>
    <property type="match status" value="1"/>
</dbReference>
<dbReference type="InterPro" id="IPR049087">
    <property type="entry name" value="TAF1C_beta-prop"/>
</dbReference>
<dbReference type="Proteomes" id="UP000579685">
    <property type="component" value="Unassembled WGS sequence"/>
</dbReference>
<evidence type="ECO:0000259" key="2">
    <source>
        <dbReference type="Pfam" id="PF20641"/>
    </source>
</evidence>
<dbReference type="GO" id="GO:0001164">
    <property type="term" value="F:RNA polymerase I core promoter sequence-specific DNA binding"/>
    <property type="evidence" value="ECO:0007669"/>
    <property type="project" value="TreeGrafter"/>
</dbReference>
<dbReference type="InterPro" id="IPR049090">
    <property type="entry name" value="TAF1C_HB"/>
</dbReference>
<name>A0A7L1UM08_PHANI</name>
<feature type="domain" description="TAF1C beta-propeller" evidence="2">
    <location>
        <begin position="284"/>
        <end position="423"/>
    </location>
</feature>
<evidence type="ECO:0000313" key="5">
    <source>
        <dbReference type="Proteomes" id="UP000579685"/>
    </source>
</evidence>
<accession>A0A7L1UM08</accession>
<dbReference type="Pfam" id="PF20641">
    <property type="entry name" value="TAF1C_beta-prop"/>
    <property type="match status" value="1"/>
</dbReference>
<dbReference type="AlphaFoldDB" id="A0A7L1UM08"/>
<evidence type="ECO:0000313" key="4">
    <source>
        <dbReference type="EMBL" id="NXO73877.1"/>
    </source>
</evidence>
<protein>
    <submittedName>
        <fullName evidence="4">TAF1C polymerase</fullName>
    </submittedName>
</protein>
<dbReference type="PANTHER" id="PTHR15319">
    <property type="entry name" value="TATA BOX-BINDING PROTEIN ASSOCIATED FACTOR RNA POLYMERASE I SUBUNIT C"/>
    <property type="match status" value="1"/>
</dbReference>
<dbReference type="SUPFAM" id="SSF50978">
    <property type="entry name" value="WD40 repeat-like"/>
    <property type="match status" value="1"/>
</dbReference>
<gene>
    <name evidence="4" type="primary">Taf1c</name>
    <name evidence="4" type="ORF">PHANIT_R14275</name>
</gene>
<evidence type="ECO:0000256" key="1">
    <source>
        <dbReference type="SAM" id="MobiDB-lite"/>
    </source>
</evidence>
<comment type="caution">
    <text evidence="4">The sequence shown here is derived from an EMBL/GenBank/DDBJ whole genome shotgun (WGS) entry which is preliminary data.</text>
</comment>
<feature type="non-terminal residue" evidence="4">
    <location>
        <position position="1"/>
    </location>
</feature>
<proteinExistence type="predicted"/>
<feature type="compositionally biased region" description="Pro residues" evidence="1">
    <location>
        <begin position="803"/>
        <end position="815"/>
    </location>
</feature>
<dbReference type="EMBL" id="VXBQ01016961">
    <property type="protein sequence ID" value="NXO73877.1"/>
    <property type="molecule type" value="Genomic_DNA"/>
</dbReference>
<feature type="region of interest" description="Disordered" evidence="1">
    <location>
        <begin position="592"/>
        <end position="619"/>
    </location>
</feature>
<dbReference type="InterPro" id="IPR038801">
    <property type="entry name" value="TAF1C"/>
</dbReference>
<feature type="region of interest" description="Disordered" evidence="1">
    <location>
        <begin position="773"/>
        <end position="834"/>
    </location>
</feature>